<comment type="caution">
    <text evidence="1">The sequence shown here is derived from an EMBL/GenBank/DDBJ whole genome shotgun (WGS) entry which is preliminary data.</text>
</comment>
<reference evidence="2" key="1">
    <citation type="submission" date="2023-07" db="EMBL/GenBank/DDBJ databases">
        <title>30 novel species of actinomycetes from the DSMZ collection.</title>
        <authorList>
            <person name="Nouioui I."/>
        </authorList>
    </citation>
    <scope>NUCLEOTIDE SEQUENCE [LARGE SCALE GENOMIC DNA]</scope>
    <source>
        <strain evidence="2">DSM 41979</strain>
    </source>
</reference>
<protein>
    <recommendedName>
        <fullName evidence="3">Phosphoadenosine phosphosulfate reductase</fullName>
    </recommendedName>
</protein>
<organism evidence="1 2">
    <name type="scientific">Streptomyces evansiae</name>
    <dbReference type="NCBI Taxonomy" id="3075535"/>
    <lineage>
        <taxon>Bacteria</taxon>
        <taxon>Bacillati</taxon>
        <taxon>Actinomycetota</taxon>
        <taxon>Actinomycetes</taxon>
        <taxon>Kitasatosporales</taxon>
        <taxon>Streptomycetaceae</taxon>
        <taxon>Streptomyces</taxon>
    </lineage>
</organism>
<accession>A0ABU2R435</accession>
<name>A0ABU2R435_9ACTN</name>
<sequence length="319" mass="35190">MTHAPTIPAPRLRVLSLGAGVQSTTLLLLSAAGKLPRLDAAIFSDTGWEPQAVYRHLDRLIKEVAEPAGIPVILTGGRSIRADALDPGHRFASMPMFVRNPDGTVGMARRQCTSEYKLKRIKAEVRCLLGYPGSRSRIPAGVFAEQWVGISRDEFTRARDSGIRYAVNRHPLLEMDWARADCLRYLARNGWASTPKSACIGCPFHSNAQWRHMRDHQPQEWADAVAFDRAIRNGSARANHTGSPLLGQAYLHRSCLPLDQAPIDKVTAHEWGERQGDLFAQAADEAADNGDDFEFTGCSPWTCRSENQLPGIPEQESAA</sequence>
<dbReference type="RefSeq" id="WP_010273754.1">
    <property type="nucleotide sequence ID" value="NZ_JAVRET010000050.1"/>
</dbReference>
<keyword evidence="2" id="KW-1185">Reference proteome</keyword>
<evidence type="ECO:0008006" key="3">
    <source>
        <dbReference type="Google" id="ProtNLM"/>
    </source>
</evidence>
<evidence type="ECO:0000313" key="2">
    <source>
        <dbReference type="Proteomes" id="UP001183610"/>
    </source>
</evidence>
<dbReference type="Gene3D" id="3.40.50.620">
    <property type="entry name" value="HUPs"/>
    <property type="match status" value="1"/>
</dbReference>
<dbReference type="InterPro" id="IPR014729">
    <property type="entry name" value="Rossmann-like_a/b/a_fold"/>
</dbReference>
<evidence type="ECO:0000313" key="1">
    <source>
        <dbReference type="EMBL" id="MDT0411400.1"/>
    </source>
</evidence>
<dbReference type="Proteomes" id="UP001183610">
    <property type="component" value="Unassembled WGS sequence"/>
</dbReference>
<proteinExistence type="predicted"/>
<dbReference type="EMBL" id="JAVRET010000050">
    <property type="protein sequence ID" value="MDT0411400.1"/>
    <property type="molecule type" value="Genomic_DNA"/>
</dbReference>
<gene>
    <name evidence="1" type="ORF">RM698_20430</name>
</gene>